<keyword evidence="3" id="KW-1185">Reference proteome</keyword>
<proteinExistence type="predicted"/>
<evidence type="ECO:0000313" key="3">
    <source>
        <dbReference type="Proteomes" id="UP001163846"/>
    </source>
</evidence>
<dbReference type="AlphaFoldDB" id="A0AA38NWN2"/>
<evidence type="ECO:0000313" key="2">
    <source>
        <dbReference type="EMBL" id="KAJ3831995.1"/>
    </source>
</evidence>
<organism evidence="2 3">
    <name type="scientific">Lentinula raphanica</name>
    <dbReference type="NCBI Taxonomy" id="153919"/>
    <lineage>
        <taxon>Eukaryota</taxon>
        <taxon>Fungi</taxon>
        <taxon>Dikarya</taxon>
        <taxon>Basidiomycota</taxon>
        <taxon>Agaricomycotina</taxon>
        <taxon>Agaricomycetes</taxon>
        <taxon>Agaricomycetidae</taxon>
        <taxon>Agaricales</taxon>
        <taxon>Marasmiineae</taxon>
        <taxon>Omphalotaceae</taxon>
        <taxon>Lentinula</taxon>
    </lineage>
</organism>
<feature type="region of interest" description="Disordered" evidence="1">
    <location>
        <begin position="95"/>
        <end position="115"/>
    </location>
</feature>
<feature type="region of interest" description="Disordered" evidence="1">
    <location>
        <begin position="156"/>
        <end position="186"/>
    </location>
</feature>
<sequence>MKPGRYYPHEHSLITLGQQHGLKLVPAPWTLSSPLGRRGTIDQGSWWLIEPTQITGISARRVTTSYNYILLGTLRFNDYVMRQVLFGPNALGDLEKQPIHSPLQSQGKSSADPTPQMYLDAADAMVKRLRTLDAFYEKLLLEEDIGALDARLRAEEEQKKGGTNDDRRARLTSRQEGGEEEEPKPVRRAEFIEEKVSRTGTTAWDAYVIALKKLWARIESLNAQARAQAQASSSKP</sequence>
<comment type="caution">
    <text evidence="2">The sequence shown here is derived from an EMBL/GenBank/DDBJ whole genome shotgun (WGS) entry which is preliminary data.</text>
</comment>
<evidence type="ECO:0000256" key="1">
    <source>
        <dbReference type="SAM" id="MobiDB-lite"/>
    </source>
</evidence>
<dbReference type="EMBL" id="MU807125">
    <property type="protein sequence ID" value="KAJ3831995.1"/>
    <property type="molecule type" value="Genomic_DNA"/>
</dbReference>
<gene>
    <name evidence="2" type="ORF">F5878DRAFT_635757</name>
</gene>
<protein>
    <submittedName>
        <fullName evidence="2">Uncharacterized protein</fullName>
    </submittedName>
</protein>
<reference evidence="2" key="1">
    <citation type="submission" date="2022-08" db="EMBL/GenBank/DDBJ databases">
        <authorList>
            <consortium name="DOE Joint Genome Institute"/>
            <person name="Min B."/>
            <person name="Riley R."/>
            <person name="Sierra-Patev S."/>
            <person name="Naranjo-Ortiz M."/>
            <person name="Looney B."/>
            <person name="Konkel Z."/>
            <person name="Slot J.C."/>
            <person name="Sakamoto Y."/>
            <person name="Steenwyk J.L."/>
            <person name="Rokas A."/>
            <person name="Carro J."/>
            <person name="Camarero S."/>
            <person name="Ferreira P."/>
            <person name="Molpeceres G."/>
            <person name="Ruiz-Duenas F.J."/>
            <person name="Serrano A."/>
            <person name="Henrissat B."/>
            <person name="Drula E."/>
            <person name="Hughes K.W."/>
            <person name="Mata J.L."/>
            <person name="Ishikawa N.K."/>
            <person name="Vargas-Isla R."/>
            <person name="Ushijima S."/>
            <person name="Smith C.A."/>
            <person name="Ahrendt S."/>
            <person name="Andreopoulos W."/>
            <person name="He G."/>
            <person name="Labutti K."/>
            <person name="Lipzen A."/>
            <person name="Ng V."/>
            <person name="Sandor L."/>
            <person name="Barry K."/>
            <person name="Martinez A.T."/>
            <person name="Xiao Y."/>
            <person name="Gibbons J.G."/>
            <person name="Terashima K."/>
            <person name="Hibbett D.S."/>
            <person name="Grigoriev I.V."/>
        </authorList>
    </citation>
    <scope>NUCLEOTIDE SEQUENCE</scope>
    <source>
        <strain evidence="2">TFB9207</strain>
    </source>
</reference>
<accession>A0AA38NWN2</accession>
<dbReference type="Proteomes" id="UP001163846">
    <property type="component" value="Unassembled WGS sequence"/>
</dbReference>
<feature type="compositionally biased region" description="Polar residues" evidence="1">
    <location>
        <begin position="102"/>
        <end position="113"/>
    </location>
</feature>
<feature type="compositionally biased region" description="Basic and acidic residues" evidence="1">
    <location>
        <begin position="156"/>
        <end position="169"/>
    </location>
</feature>
<name>A0AA38NWN2_9AGAR</name>